<proteinExistence type="predicted"/>
<keyword evidence="2" id="KW-1185">Reference proteome</keyword>
<dbReference type="RefSeq" id="WP_290246255.1">
    <property type="nucleotide sequence ID" value="NZ_JAUFQT010000001.1"/>
</dbReference>
<accession>A0ABV5J0Q2</accession>
<gene>
    <name evidence="1" type="ORF">ACFFUR_01105</name>
</gene>
<protein>
    <submittedName>
        <fullName evidence="1">Uncharacterized protein</fullName>
    </submittedName>
</protein>
<dbReference type="EMBL" id="JBHMEW010000007">
    <property type="protein sequence ID" value="MFB9210390.1"/>
    <property type="molecule type" value="Genomic_DNA"/>
</dbReference>
<organism evidence="1 2">
    <name type="scientific">Echinicola jeungdonensis</name>
    <dbReference type="NCBI Taxonomy" id="709343"/>
    <lineage>
        <taxon>Bacteria</taxon>
        <taxon>Pseudomonadati</taxon>
        <taxon>Bacteroidota</taxon>
        <taxon>Cytophagia</taxon>
        <taxon>Cytophagales</taxon>
        <taxon>Cyclobacteriaceae</taxon>
        <taxon>Echinicola</taxon>
    </lineage>
</organism>
<reference evidence="1 2" key="1">
    <citation type="submission" date="2024-09" db="EMBL/GenBank/DDBJ databases">
        <authorList>
            <person name="Sun Q."/>
            <person name="Mori K."/>
        </authorList>
    </citation>
    <scope>NUCLEOTIDE SEQUENCE [LARGE SCALE GENOMIC DNA]</scope>
    <source>
        <strain evidence="1 2">CECT 7682</strain>
    </source>
</reference>
<comment type="caution">
    <text evidence="1">The sequence shown here is derived from an EMBL/GenBank/DDBJ whole genome shotgun (WGS) entry which is preliminary data.</text>
</comment>
<dbReference type="Proteomes" id="UP001589654">
    <property type="component" value="Unassembled WGS sequence"/>
</dbReference>
<evidence type="ECO:0000313" key="1">
    <source>
        <dbReference type="EMBL" id="MFB9210390.1"/>
    </source>
</evidence>
<evidence type="ECO:0000313" key="2">
    <source>
        <dbReference type="Proteomes" id="UP001589654"/>
    </source>
</evidence>
<sequence length="89" mass="10313">MLFFGLIVFTPAIVVLVKSNVDVSICYSVVEEEENSENTKTSKEHLIKKEHQWVDFSILSIHQDKFDPHKEKNYAFVMPDQFCPPPELS</sequence>
<name>A0ABV5J0Q2_9BACT</name>